<keyword evidence="1" id="KW-0812">Transmembrane</keyword>
<proteinExistence type="predicted"/>
<dbReference type="AlphaFoldDB" id="A0A3E0UEU7"/>
<evidence type="ECO:0000259" key="2">
    <source>
        <dbReference type="Pfam" id="PF02517"/>
    </source>
</evidence>
<feature type="transmembrane region" description="Helical" evidence="1">
    <location>
        <begin position="43"/>
        <end position="66"/>
    </location>
</feature>
<feature type="transmembrane region" description="Helical" evidence="1">
    <location>
        <begin position="188"/>
        <end position="206"/>
    </location>
</feature>
<keyword evidence="3" id="KW-0482">Metalloprotease</keyword>
<dbReference type="Pfam" id="PF02517">
    <property type="entry name" value="Rce1-like"/>
    <property type="match status" value="1"/>
</dbReference>
<evidence type="ECO:0000313" key="3">
    <source>
        <dbReference type="EMBL" id="REL35406.1"/>
    </source>
</evidence>
<feature type="transmembrane region" description="Helical" evidence="1">
    <location>
        <begin position="162"/>
        <end position="181"/>
    </location>
</feature>
<feature type="domain" description="CAAX prenyl protease 2/Lysostaphin resistance protein A-like" evidence="2">
    <location>
        <begin position="150"/>
        <end position="255"/>
    </location>
</feature>
<feature type="transmembrane region" description="Helical" evidence="1">
    <location>
        <begin position="218"/>
        <end position="239"/>
    </location>
</feature>
<gene>
    <name evidence="3" type="ORF">DXX92_08620</name>
</gene>
<keyword evidence="3" id="KW-0378">Hydrolase</keyword>
<dbReference type="GO" id="GO:0080120">
    <property type="term" value="P:CAAX-box protein maturation"/>
    <property type="evidence" value="ECO:0007669"/>
    <property type="project" value="UniProtKB-ARBA"/>
</dbReference>
<evidence type="ECO:0000313" key="4">
    <source>
        <dbReference type="Proteomes" id="UP000256999"/>
    </source>
</evidence>
<evidence type="ECO:0000256" key="1">
    <source>
        <dbReference type="SAM" id="Phobius"/>
    </source>
</evidence>
<keyword evidence="1" id="KW-1133">Transmembrane helix</keyword>
<organism evidence="3 4">
    <name type="scientific">Thalassotalea euphylliae</name>
    <dbReference type="NCBI Taxonomy" id="1655234"/>
    <lineage>
        <taxon>Bacteria</taxon>
        <taxon>Pseudomonadati</taxon>
        <taxon>Pseudomonadota</taxon>
        <taxon>Gammaproteobacteria</taxon>
        <taxon>Alteromonadales</taxon>
        <taxon>Colwelliaceae</taxon>
        <taxon>Thalassotalea</taxon>
    </lineage>
</organism>
<dbReference type="GO" id="GO:0004175">
    <property type="term" value="F:endopeptidase activity"/>
    <property type="evidence" value="ECO:0007669"/>
    <property type="project" value="UniProtKB-ARBA"/>
</dbReference>
<dbReference type="InterPro" id="IPR003675">
    <property type="entry name" value="Rce1/LyrA-like_dom"/>
</dbReference>
<feature type="transmembrane region" description="Helical" evidence="1">
    <location>
        <begin position="246"/>
        <end position="266"/>
    </location>
</feature>
<accession>A0A3E0UEU7</accession>
<dbReference type="GO" id="GO:0006508">
    <property type="term" value="P:proteolysis"/>
    <property type="evidence" value="ECO:0007669"/>
    <property type="project" value="UniProtKB-KW"/>
</dbReference>
<name>A0A3E0UEU7_9GAMM</name>
<protein>
    <submittedName>
        <fullName evidence="3">CPBP family intramembrane metalloprotease</fullName>
    </submittedName>
</protein>
<comment type="caution">
    <text evidence="3">The sequence shown here is derived from an EMBL/GenBank/DDBJ whole genome shotgun (WGS) entry which is preliminary data.</text>
</comment>
<reference evidence="3 4" key="1">
    <citation type="submission" date="2018-08" db="EMBL/GenBank/DDBJ databases">
        <title>Thalassotalea euphylliae genome.</title>
        <authorList>
            <person name="Summers S."/>
            <person name="Rice S.A."/>
            <person name="Freckelton M.L."/>
            <person name="Nedved B.T."/>
            <person name="Hadfield M.G."/>
        </authorList>
    </citation>
    <scope>NUCLEOTIDE SEQUENCE [LARGE SCALE GENOMIC DNA]</scope>
    <source>
        <strain evidence="3 4">H2</strain>
    </source>
</reference>
<keyword evidence="1" id="KW-0472">Membrane</keyword>
<dbReference type="GO" id="GO:0008237">
    <property type="term" value="F:metallopeptidase activity"/>
    <property type="evidence" value="ECO:0007669"/>
    <property type="project" value="UniProtKB-KW"/>
</dbReference>
<dbReference type="Proteomes" id="UP000256999">
    <property type="component" value="Unassembled WGS sequence"/>
</dbReference>
<sequence length="272" mass="29963">MNERVKVGPNRFIVGLCLFFLTLFAQSANQIYLSYSSEQEVAVNIPLTLGFLSVLTIPALWIGLVLGSKLGLGLQNTQRTDQLDFNGHSQLDRKPREPALRFTGMSAGIVYAISFGVFLGVLLLLLRDLLHPYLPQALPEYGFRGLEGGILVSFGAAVGEEVWFRFGLLTLVLYIFCQLTGKIQPSEAMVKLAIVFIATLFGLAHLPQLAAFQAFTNFAIWATILGNILVGSLYGWCFWRFGLVSAIVAHFSVDIVLHVLPATALYSEYVNN</sequence>
<feature type="transmembrane region" description="Helical" evidence="1">
    <location>
        <begin position="102"/>
        <end position="126"/>
    </location>
</feature>
<keyword evidence="3" id="KW-0645">Protease</keyword>
<dbReference type="OrthoDB" id="378663at2"/>
<dbReference type="EMBL" id="QUOV01000001">
    <property type="protein sequence ID" value="REL35406.1"/>
    <property type="molecule type" value="Genomic_DNA"/>
</dbReference>